<keyword evidence="2" id="KW-1185">Reference proteome</keyword>
<organism evidence="1 2">
    <name type="scientific">Rhodanobacter ginsengisoli</name>
    <dbReference type="NCBI Taxonomy" id="418646"/>
    <lineage>
        <taxon>Bacteria</taxon>
        <taxon>Pseudomonadati</taxon>
        <taxon>Pseudomonadota</taxon>
        <taxon>Gammaproteobacteria</taxon>
        <taxon>Lysobacterales</taxon>
        <taxon>Rhodanobacteraceae</taxon>
        <taxon>Rhodanobacter</taxon>
    </lineage>
</organism>
<gene>
    <name evidence="1" type="ORF">ACFPPA_05795</name>
</gene>
<reference evidence="2" key="1">
    <citation type="journal article" date="2019" name="Int. J. Syst. Evol. Microbiol.">
        <title>The Global Catalogue of Microorganisms (GCM) 10K type strain sequencing project: providing services to taxonomists for standard genome sequencing and annotation.</title>
        <authorList>
            <consortium name="The Broad Institute Genomics Platform"/>
            <consortium name="The Broad Institute Genome Sequencing Center for Infectious Disease"/>
            <person name="Wu L."/>
            <person name="Ma J."/>
        </authorList>
    </citation>
    <scope>NUCLEOTIDE SEQUENCE [LARGE SCALE GENOMIC DNA]</scope>
    <source>
        <strain evidence="2">CGMCC 1.16619</strain>
    </source>
</reference>
<evidence type="ECO:0000313" key="1">
    <source>
        <dbReference type="EMBL" id="MFC5525252.1"/>
    </source>
</evidence>
<sequence>MNVLKSVQKAIALRLSKQSNETLDSLRRAEKCILFLHMHGCTVQNVSVRRDHIVIDIDQPGTWLTGSIFIRRVHGSMRELHRVARVMGCQVQWVEREAHVLLQREG</sequence>
<dbReference type="EMBL" id="JBHSNF010000001">
    <property type="protein sequence ID" value="MFC5525252.1"/>
    <property type="molecule type" value="Genomic_DNA"/>
</dbReference>
<evidence type="ECO:0000313" key="2">
    <source>
        <dbReference type="Proteomes" id="UP001596114"/>
    </source>
</evidence>
<name>A0ABW0QNV5_9GAMM</name>
<proteinExistence type="predicted"/>
<accession>A0ABW0QNV5</accession>
<protein>
    <submittedName>
        <fullName evidence="1">Uncharacterized protein</fullName>
    </submittedName>
</protein>
<dbReference type="RefSeq" id="WP_377318158.1">
    <property type="nucleotide sequence ID" value="NZ_JBHSNF010000001.1"/>
</dbReference>
<comment type="caution">
    <text evidence="1">The sequence shown here is derived from an EMBL/GenBank/DDBJ whole genome shotgun (WGS) entry which is preliminary data.</text>
</comment>
<dbReference type="Proteomes" id="UP001596114">
    <property type="component" value="Unassembled WGS sequence"/>
</dbReference>